<dbReference type="InterPro" id="IPR036872">
    <property type="entry name" value="CH_dom_sf"/>
</dbReference>
<dbReference type="GO" id="GO:0007051">
    <property type="term" value="P:spindle organization"/>
    <property type="evidence" value="ECO:0007669"/>
    <property type="project" value="TreeGrafter"/>
</dbReference>
<proteinExistence type="predicted"/>
<dbReference type="PROSITE" id="PS50096">
    <property type="entry name" value="IQ"/>
    <property type="match status" value="13"/>
</dbReference>
<dbReference type="Pfam" id="PF00307">
    <property type="entry name" value="CH"/>
    <property type="match status" value="1"/>
</dbReference>
<feature type="compositionally biased region" description="Polar residues" evidence="5">
    <location>
        <begin position="1312"/>
        <end position="1326"/>
    </location>
</feature>
<dbReference type="GO" id="GO:0000922">
    <property type="term" value="C:spindle pole"/>
    <property type="evidence" value="ECO:0007669"/>
    <property type="project" value="TreeGrafter"/>
</dbReference>
<feature type="region of interest" description="Disordered" evidence="5">
    <location>
        <begin position="68"/>
        <end position="87"/>
    </location>
</feature>
<accession>A0A016VYF2</accession>
<comment type="subcellular location">
    <subcellularLocation>
        <location evidence="1">Cytoplasm</location>
    </subcellularLocation>
</comment>
<dbReference type="OrthoDB" id="5870774at2759"/>
<dbReference type="SUPFAM" id="SSF52540">
    <property type="entry name" value="P-loop containing nucleoside triphosphate hydrolases"/>
    <property type="match status" value="1"/>
</dbReference>
<keyword evidence="4" id="KW-0112">Calmodulin-binding</keyword>
<dbReference type="InterPro" id="IPR000048">
    <property type="entry name" value="IQ_motif_EF-hand-BS"/>
</dbReference>
<dbReference type="Pfam" id="PF00612">
    <property type="entry name" value="IQ"/>
    <property type="match status" value="9"/>
</dbReference>
<dbReference type="InterPro" id="IPR001715">
    <property type="entry name" value="CH_dom"/>
</dbReference>
<keyword evidence="2" id="KW-0963">Cytoplasm</keyword>
<dbReference type="PANTHER" id="PTHR22706:SF1">
    <property type="entry name" value="ASSEMBLY FACTOR FOR SPINDLE MICROTUBULES"/>
    <property type="match status" value="1"/>
</dbReference>
<dbReference type="Gene3D" id="1.20.5.190">
    <property type="match status" value="5"/>
</dbReference>
<keyword evidence="8" id="KW-1185">Reference proteome</keyword>
<dbReference type="GO" id="GO:0005516">
    <property type="term" value="F:calmodulin binding"/>
    <property type="evidence" value="ECO:0007669"/>
    <property type="project" value="UniProtKB-KW"/>
</dbReference>
<evidence type="ECO:0000313" key="7">
    <source>
        <dbReference type="EMBL" id="EYC32604.1"/>
    </source>
</evidence>
<sequence>MDEEPRNVSMFERRKSVRFSNATEEFLFEPDVSSRSCTTESANTVVADENIFRVPKVSRNRNFLGDSNVNVSQHDQAPPSAQSGNVKMVISPGTKATESKREAKLRKLLEMQQNRQLLRARKDDRPPATPKIDLAKTEYSFIGGSSKLDTSKLPSTQLQYTVPEPRFSDISCIRSSDNTFSVDQAKGPSNIVCSTPLRNPSPAMGVHAAMLKTSETEVTAPLPASHVSSTIKEMVLASDEDYFITKEERTQHQMEALAVWCAMILRSQYDDDELDIGSSKQEANKVLQDLLAKSKTRKSSTTAENKPFRYADFLKKQKRGCIRESALRLFNSSDVPDLIRSAVNNRTFSIRADCSVYSDLRLQTTLLRLFLSFHPAWLHLGLETVFKTEIKIGDGEVFAQVISRFIVQRLFSDPKIMKNRKYAIGCGKLIVTDAGREALHAHFLLYTCWFLYFVETAKATSIIKHNPRMFAKNSAFKCMDDVFAELSREVLSGSGAPMNKVFARMGFKPCFKQGFADDYNYKVTEFADLNDGVILGKLIELVTSCPPGSLISRLRNPGGDRLRKIGNVKVCLQVAAERGVDVGAIKAESIVATNKEAILEVLWKLVGVYVGADEERNLRRASLALADRQGGKFALGVVPERAAGEEIVLHVCKQIGYQLGIKVDSLNDLRDGQLLAGAWRLYNVNAPDIRLYPGETLLEKVANAAETDLGVPWGLHHSLGLFAHLYLSRLFSIRELYDAATRIQRAYRSYRLLKAIKNYLSSEEYTAERMRRVAAGASFSMAGDHSLMATYTVAPADAENSVFVDSPSVGESQPLELASQEGIENESVNRGDQLRRALSMLRDEIEAGKLRSIEERERHANEALFIHLTVKLQALARGFLARKRFRALLTEKKAEEKANIERRAATKIQALVRGFLARKRFQAVLEERKAQEQASTEKCAATKIQTQMLGIVERVGYRKLLDVIRLEERNRNRAASKIQKAFRDYQLRKTKRNERHEMLAKVNKAVTAIQSLFRMRQAKKKVAKLREEKALEEKREFERKTAAAITIQSLFRAYLAKKNLEKLKEQKALREKLEFERRTKAAVAIQSYMRMFIARKVLEKLKEEKAHSEAIREAAAIVIQTRWRGWIARCKLLEMQKERRLEEERRERDQAACTIQKAYRAYRLREEMRAMRRQMWLQIENAVIGIQRYVRGMLARRRVAEMAAERQKFVRRVVVVQSRVRGFLARCRTRKMLAERERQRAENDAVFDDTQEHTPSTSAEDVIPDDVEEPEIDLERLRRLQRNVRENERKQKYYSSLLEACERKLSEEDSSDAQGRTVVSQPSARSSRPVRTLADQITAAIKIQAWFRGNRTRANLREHLHRRRSFMRAYLENVAAEEPHEVAGSMALDARPVHAKIQDAVEMLFDPKMYISKVGAFILNRLTALSPHLCTYFVVDAEGLVALLDIFGQKTTGRGPATAEILTILSDVFLRVLECRQAAVIAEVDAQLEDCAKTALHIFHAFHVYPQIVFTFGKAILALHGRPGAKKYFDKAPFYLNYAKRRFARLSPADPRKVILTEMLSQMLPP</sequence>
<comment type="caution">
    <text evidence="7">The sequence shown here is derived from an EMBL/GenBank/DDBJ whole genome shotgun (WGS) entry which is preliminary data.</text>
</comment>
<dbReference type="PROSITE" id="PS50021">
    <property type="entry name" value="CH"/>
    <property type="match status" value="1"/>
</dbReference>
<protein>
    <recommendedName>
        <fullName evidence="6">Calponin-homology (CH) domain-containing protein</fullName>
    </recommendedName>
</protein>
<evidence type="ECO:0000256" key="1">
    <source>
        <dbReference type="ARBA" id="ARBA00004496"/>
    </source>
</evidence>
<dbReference type="Proteomes" id="UP000024635">
    <property type="component" value="Unassembled WGS sequence"/>
</dbReference>
<dbReference type="CDD" id="cd21223">
    <property type="entry name" value="CH_ASPM_rpt1"/>
    <property type="match status" value="1"/>
</dbReference>
<reference evidence="8" key="1">
    <citation type="journal article" date="2015" name="Nat. Genet.">
        <title>The genome and transcriptome of the zoonotic hookworm Ancylostoma ceylanicum identify infection-specific gene families.</title>
        <authorList>
            <person name="Schwarz E.M."/>
            <person name="Hu Y."/>
            <person name="Antoshechkin I."/>
            <person name="Miller M.M."/>
            <person name="Sternberg P.W."/>
            <person name="Aroian R.V."/>
        </authorList>
    </citation>
    <scope>NUCLEOTIDE SEQUENCE</scope>
    <source>
        <strain evidence="8">HY135</strain>
    </source>
</reference>
<dbReference type="InterPro" id="IPR027417">
    <property type="entry name" value="P-loop_NTPase"/>
</dbReference>
<evidence type="ECO:0000256" key="2">
    <source>
        <dbReference type="ARBA" id="ARBA00022490"/>
    </source>
</evidence>
<keyword evidence="3" id="KW-0677">Repeat</keyword>
<gene>
    <name evidence="7" type="primary">Acey_s0003.g1685</name>
    <name evidence="7" type="synonym">Acey-aspm-1</name>
    <name evidence="7" type="ORF">Y032_0003g1685</name>
</gene>
<evidence type="ECO:0000313" key="8">
    <source>
        <dbReference type="Proteomes" id="UP000024635"/>
    </source>
</evidence>
<evidence type="ECO:0000259" key="6">
    <source>
        <dbReference type="PROSITE" id="PS50021"/>
    </source>
</evidence>
<name>A0A016VYF2_9BILA</name>
<dbReference type="STRING" id="53326.A0A016VYF2"/>
<feature type="region of interest" description="Disordered" evidence="5">
    <location>
        <begin position="1305"/>
        <end position="1331"/>
    </location>
</feature>
<dbReference type="Gene3D" id="1.10.418.10">
    <property type="entry name" value="Calponin-like domain"/>
    <property type="match status" value="1"/>
</dbReference>
<dbReference type="SUPFAM" id="SSF47576">
    <property type="entry name" value="Calponin-homology domain, CH-domain"/>
    <property type="match status" value="1"/>
</dbReference>
<dbReference type="CDD" id="cd23767">
    <property type="entry name" value="IQCD"/>
    <property type="match status" value="3"/>
</dbReference>
<evidence type="ECO:0000256" key="4">
    <source>
        <dbReference type="ARBA" id="ARBA00022860"/>
    </source>
</evidence>
<dbReference type="PANTHER" id="PTHR22706">
    <property type="entry name" value="ASSEMBLY FACTOR FOR SPINDLE MICROTUBULES"/>
    <property type="match status" value="1"/>
</dbReference>
<organism evidence="7 8">
    <name type="scientific">Ancylostoma ceylanicum</name>
    <dbReference type="NCBI Taxonomy" id="53326"/>
    <lineage>
        <taxon>Eukaryota</taxon>
        <taxon>Metazoa</taxon>
        <taxon>Ecdysozoa</taxon>
        <taxon>Nematoda</taxon>
        <taxon>Chromadorea</taxon>
        <taxon>Rhabditida</taxon>
        <taxon>Rhabditina</taxon>
        <taxon>Rhabditomorpha</taxon>
        <taxon>Strongyloidea</taxon>
        <taxon>Ancylostomatidae</taxon>
        <taxon>Ancylostomatinae</taxon>
        <taxon>Ancylostoma</taxon>
    </lineage>
</organism>
<dbReference type="InterPro" id="IPR051185">
    <property type="entry name" value="ASPM"/>
</dbReference>
<dbReference type="GO" id="GO:0000278">
    <property type="term" value="P:mitotic cell cycle"/>
    <property type="evidence" value="ECO:0007669"/>
    <property type="project" value="TreeGrafter"/>
</dbReference>
<feature type="compositionally biased region" description="Polar residues" evidence="5">
    <location>
        <begin position="68"/>
        <end position="85"/>
    </location>
</feature>
<dbReference type="GO" id="GO:0051295">
    <property type="term" value="P:establishment of meiotic spindle localization"/>
    <property type="evidence" value="ECO:0007669"/>
    <property type="project" value="TreeGrafter"/>
</dbReference>
<evidence type="ECO:0000256" key="3">
    <source>
        <dbReference type="ARBA" id="ARBA00022737"/>
    </source>
</evidence>
<evidence type="ECO:0000256" key="5">
    <source>
        <dbReference type="SAM" id="MobiDB-lite"/>
    </source>
</evidence>
<dbReference type="GO" id="GO:0005737">
    <property type="term" value="C:cytoplasm"/>
    <property type="evidence" value="ECO:0007669"/>
    <property type="project" value="UniProtKB-SubCell"/>
</dbReference>
<dbReference type="SMART" id="SM00015">
    <property type="entry name" value="IQ"/>
    <property type="match status" value="13"/>
</dbReference>
<feature type="region of interest" description="Disordered" evidence="5">
    <location>
        <begin position="1238"/>
        <end position="1265"/>
    </location>
</feature>
<dbReference type="EMBL" id="JARK01001339">
    <property type="protein sequence ID" value="EYC32604.1"/>
    <property type="molecule type" value="Genomic_DNA"/>
</dbReference>
<feature type="domain" description="Calponin-homology (CH)" evidence="6">
    <location>
        <begin position="477"/>
        <end position="610"/>
    </location>
</feature>